<dbReference type="InterPro" id="IPR013780">
    <property type="entry name" value="Glyco_hydro_b"/>
</dbReference>
<dbReference type="InterPro" id="IPR017853">
    <property type="entry name" value="GH"/>
</dbReference>
<keyword evidence="2" id="KW-0326">Glycosidase</keyword>
<proteinExistence type="predicted"/>
<dbReference type="PANTHER" id="PTHR10357:SF210">
    <property type="entry name" value="MALTODEXTRIN GLUCOSIDASE"/>
    <property type="match status" value="1"/>
</dbReference>
<dbReference type="RefSeq" id="WP_052107099.1">
    <property type="nucleotide sequence ID" value="NZ_CP014334.2"/>
</dbReference>
<evidence type="ECO:0000259" key="3">
    <source>
        <dbReference type="SMART" id="SM00642"/>
    </source>
</evidence>
<dbReference type="Gene3D" id="3.90.400.10">
    <property type="entry name" value="Oligo-1,6-glucosidase, Domain 2"/>
    <property type="match status" value="1"/>
</dbReference>
<dbReference type="Gene3D" id="3.20.20.80">
    <property type="entry name" value="Glycosidases"/>
    <property type="match status" value="1"/>
</dbReference>
<name>A0AAI8GCP2_FERIS</name>
<dbReference type="GO" id="GO:0016798">
    <property type="term" value="F:hydrolase activity, acting on glycosyl bonds"/>
    <property type="evidence" value="ECO:0007669"/>
    <property type="project" value="UniProtKB-KW"/>
</dbReference>
<evidence type="ECO:0000313" key="4">
    <source>
        <dbReference type="EMBL" id="AMW32144.1"/>
    </source>
</evidence>
<dbReference type="SUPFAM" id="SSF51445">
    <property type="entry name" value="(Trans)glycosidases"/>
    <property type="match status" value="1"/>
</dbReference>
<sequence>MFDRINQGYQTQQLYPIPSWVYEGVIYQIFPDRFAIGKGKTVHDKAKLYAKRGGRIVDWDVPPKRKDKAEHVKDFYGGDLWGIAEKLDYLKDLGVNVIYTNPIFLSPSNHKYDAIDYMRIDPQFGGERAFRYYVNKAKEEGFRLILDGVFNHLSSENPWFKKALKGDRRHVSKFAIHKDGHRAWYGHKALPEWHLEEVEVMEYILSVVEHYLRKGIDGWRLDVGYDLGYVNNALITKTAKEISIDKYVVTETWNYPSNWYMVDGIMNYHFRNSVIAYLKGEFNNLAKALQSAYNDTPNIYGCWNMLDSHDTERLATVIPDKQLRKLAIVLQFTYPGVPVIYYGTEIGLEGGNDPECRATMKWNEKEWDTDLREFYKKLIAIRKAQTALKIGTFEVLNEEPLVFYRRTPHVLDGIIVAVNKGKRAELNISLPDGRVLAGTCFVDLITNEEFWITGGIMKIDIPEKGFRILKIVNRPRNGYNQYKRIY</sequence>
<dbReference type="SMART" id="SM00642">
    <property type="entry name" value="Aamy"/>
    <property type="match status" value="1"/>
</dbReference>
<dbReference type="InterPro" id="IPR053506">
    <property type="entry name" value="Cyclomaltodextrinase"/>
</dbReference>
<dbReference type="Pfam" id="PF00128">
    <property type="entry name" value="Alpha-amylase"/>
    <property type="match status" value="1"/>
</dbReference>
<reference evidence="4 5" key="1">
    <citation type="journal article" date="2015" name="Stand. Genomic Sci.">
        <title>Genome sequence of a native-feather degrading extremely thermophilic Eubacterium, Fervidobacterium islandicum AW-1.</title>
        <authorList>
            <person name="Lee Y.J."/>
            <person name="Jeong H."/>
            <person name="Park G.S."/>
            <person name="Kwak Y."/>
            <person name="Lee S.J."/>
            <person name="Lee S.J."/>
            <person name="Park M.K."/>
            <person name="Kim J.Y."/>
            <person name="Kang H.K."/>
            <person name="Shin J.H."/>
            <person name="Lee D.W."/>
        </authorList>
    </citation>
    <scope>NUCLEOTIDE SEQUENCE [LARGE SCALE GENOMIC DNA]</scope>
    <source>
        <strain evidence="4 5">AW-1</strain>
    </source>
</reference>
<dbReference type="InterPro" id="IPR006047">
    <property type="entry name" value="GH13_cat_dom"/>
</dbReference>
<protein>
    <submittedName>
        <fullName evidence="4">Glycoside hydrolase family 13 protein</fullName>
    </submittedName>
</protein>
<dbReference type="Gene3D" id="2.60.40.1180">
    <property type="entry name" value="Golgi alpha-mannosidase II"/>
    <property type="match status" value="1"/>
</dbReference>
<dbReference type="PANTHER" id="PTHR10357">
    <property type="entry name" value="ALPHA-AMYLASE FAMILY MEMBER"/>
    <property type="match status" value="1"/>
</dbReference>
<dbReference type="SUPFAM" id="SSF51011">
    <property type="entry name" value="Glycosyl hydrolase domain"/>
    <property type="match status" value="1"/>
</dbReference>
<dbReference type="NCBIfam" id="NF041090">
    <property type="entry name" value="Cyc-maltodext_AglB"/>
    <property type="match status" value="1"/>
</dbReference>
<dbReference type="InterPro" id="IPR045857">
    <property type="entry name" value="O16G_dom_2"/>
</dbReference>
<feature type="domain" description="Glycosyl hydrolase family 13 catalytic" evidence="3">
    <location>
        <begin position="28"/>
        <end position="382"/>
    </location>
</feature>
<dbReference type="GO" id="GO:0005975">
    <property type="term" value="P:carbohydrate metabolic process"/>
    <property type="evidence" value="ECO:0007669"/>
    <property type="project" value="InterPro"/>
</dbReference>
<evidence type="ECO:0000256" key="1">
    <source>
        <dbReference type="ARBA" id="ARBA00022801"/>
    </source>
</evidence>
<evidence type="ECO:0000313" key="5">
    <source>
        <dbReference type="Proteomes" id="UP000093740"/>
    </source>
</evidence>
<dbReference type="EMBL" id="CP014334">
    <property type="protein sequence ID" value="AMW32144.1"/>
    <property type="molecule type" value="Genomic_DNA"/>
</dbReference>
<dbReference type="KEGG" id="fia:NA23_01670"/>
<gene>
    <name evidence="4" type="ORF">NA23_01670</name>
</gene>
<dbReference type="CDD" id="cd11338">
    <property type="entry name" value="AmyAc_CMD"/>
    <property type="match status" value="1"/>
</dbReference>
<accession>A0AAI8GCP2</accession>
<evidence type="ECO:0000256" key="2">
    <source>
        <dbReference type="ARBA" id="ARBA00023295"/>
    </source>
</evidence>
<keyword evidence="1 4" id="KW-0378">Hydrolase</keyword>
<keyword evidence="5" id="KW-1185">Reference proteome</keyword>
<organism evidence="4 5">
    <name type="scientific">Fervidobacterium islandicum</name>
    <dbReference type="NCBI Taxonomy" id="2423"/>
    <lineage>
        <taxon>Bacteria</taxon>
        <taxon>Thermotogati</taxon>
        <taxon>Thermotogota</taxon>
        <taxon>Thermotogae</taxon>
        <taxon>Thermotogales</taxon>
        <taxon>Fervidobacteriaceae</taxon>
        <taxon>Fervidobacterium</taxon>
    </lineage>
</organism>
<dbReference type="AlphaFoldDB" id="A0AAI8GCP2"/>
<dbReference type="Proteomes" id="UP000093740">
    <property type="component" value="Chromosome"/>
</dbReference>